<dbReference type="PANTHER" id="PTHR44186:SF1">
    <property type="entry name" value="BARDET-BIEDL SYNDROME 4 PROTEIN"/>
    <property type="match status" value="1"/>
</dbReference>
<keyword evidence="6" id="KW-1185">Reference proteome</keyword>
<sequence>MSKLTLNRLLVTGVAMVGMLSSASSLAQAGGAPIVCPGYKASPTKVPGQRVGKKVGEAYELYSADQTNEALAILLDIDTDGFDQAYVDKFIGGLYASTDTAKALKYMKRAVDAKELNDGEQANAMRTLADLYMMEKEWGNAVNAYKALLTYTCKEDPDVYLRLGQAYYSDGKLAQIIEPADKAINAYKQAGKPNKNAYQLKIASYYERKMYKETVEVGEELVRIFPDNPQFWVQLGQFYFLVEDYKKALAIFDVSYGAGFLDKPNNIKILAQLYATNEMPYKAATVLEKHIKSGMLKADAALLSSVGNSYLQAREYKKAAEYFGKAADMETNYDYYRRQGTLLLAAEDYKGALSALEKALQGGEKIGSIHMAMMEAYFYQGKFKDAYEHVNLAMKDKDVARSARSWKPYIEEKAKNRKIKL</sequence>
<accession>A0ABW1XHN8</accession>
<protein>
    <submittedName>
        <fullName evidence="5">Tetratricopeptide repeat protein</fullName>
    </submittedName>
</protein>
<dbReference type="InterPro" id="IPR011990">
    <property type="entry name" value="TPR-like_helical_dom_sf"/>
</dbReference>
<feature type="signal peptide" evidence="4">
    <location>
        <begin position="1"/>
        <end position="29"/>
    </location>
</feature>
<evidence type="ECO:0000256" key="1">
    <source>
        <dbReference type="ARBA" id="ARBA00022737"/>
    </source>
</evidence>
<evidence type="ECO:0000313" key="5">
    <source>
        <dbReference type="EMBL" id="MFC6439569.1"/>
    </source>
</evidence>
<name>A0ABW1XHN8_9ALTE</name>
<comment type="caution">
    <text evidence="5">The sequence shown here is derived from an EMBL/GenBank/DDBJ whole genome shotgun (WGS) entry which is preliminary data.</text>
</comment>
<dbReference type="PANTHER" id="PTHR44186">
    <property type="match status" value="1"/>
</dbReference>
<feature type="chain" id="PRO_5046203582" evidence="4">
    <location>
        <begin position="30"/>
        <end position="421"/>
    </location>
</feature>
<gene>
    <name evidence="5" type="ORF">ACFP85_05320</name>
</gene>
<dbReference type="PROSITE" id="PS50005">
    <property type="entry name" value="TPR"/>
    <property type="match status" value="1"/>
</dbReference>
<evidence type="ECO:0000256" key="2">
    <source>
        <dbReference type="ARBA" id="ARBA00022803"/>
    </source>
</evidence>
<dbReference type="Gene3D" id="1.25.40.10">
    <property type="entry name" value="Tetratricopeptide repeat domain"/>
    <property type="match status" value="2"/>
</dbReference>
<dbReference type="SMART" id="SM00028">
    <property type="entry name" value="TPR"/>
    <property type="match status" value="5"/>
</dbReference>
<dbReference type="SUPFAM" id="SSF48452">
    <property type="entry name" value="TPR-like"/>
    <property type="match status" value="2"/>
</dbReference>
<evidence type="ECO:0000256" key="3">
    <source>
        <dbReference type="PROSITE-ProRule" id="PRU00339"/>
    </source>
</evidence>
<dbReference type="Pfam" id="PF13432">
    <property type="entry name" value="TPR_16"/>
    <property type="match status" value="1"/>
</dbReference>
<feature type="repeat" description="TPR" evidence="3">
    <location>
        <begin position="300"/>
        <end position="333"/>
    </location>
</feature>
<dbReference type="EMBL" id="JBHSUS010000001">
    <property type="protein sequence ID" value="MFC6439569.1"/>
    <property type="molecule type" value="Genomic_DNA"/>
</dbReference>
<evidence type="ECO:0000313" key="6">
    <source>
        <dbReference type="Proteomes" id="UP001596364"/>
    </source>
</evidence>
<keyword evidence="4" id="KW-0732">Signal</keyword>
<proteinExistence type="predicted"/>
<reference evidence="6" key="1">
    <citation type="journal article" date="2019" name="Int. J. Syst. Evol. Microbiol.">
        <title>The Global Catalogue of Microorganisms (GCM) 10K type strain sequencing project: providing services to taxonomists for standard genome sequencing and annotation.</title>
        <authorList>
            <consortium name="The Broad Institute Genomics Platform"/>
            <consortium name="The Broad Institute Genome Sequencing Center for Infectious Disease"/>
            <person name="Wu L."/>
            <person name="Ma J."/>
        </authorList>
    </citation>
    <scope>NUCLEOTIDE SEQUENCE [LARGE SCALE GENOMIC DNA]</scope>
    <source>
        <strain evidence="6">CGMCC 1.16031</strain>
    </source>
</reference>
<dbReference type="RefSeq" id="WP_131257149.1">
    <property type="nucleotide sequence ID" value="NZ_JBHSUS010000001.1"/>
</dbReference>
<dbReference type="Proteomes" id="UP001596364">
    <property type="component" value="Unassembled WGS sequence"/>
</dbReference>
<evidence type="ECO:0000256" key="4">
    <source>
        <dbReference type="SAM" id="SignalP"/>
    </source>
</evidence>
<keyword evidence="1" id="KW-0677">Repeat</keyword>
<organism evidence="5 6">
    <name type="scientific">Pseudobowmanella zhangzhouensis</name>
    <dbReference type="NCBI Taxonomy" id="1537679"/>
    <lineage>
        <taxon>Bacteria</taxon>
        <taxon>Pseudomonadati</taxon>
        <taxon>Pseudomonadota</taxon>
        <taxon>Gammaproteobacteria</taxon>
        <taxon>Alteromonadales</taxon>
        <taxon>Alteromonadaceae</taxon>
    </lineage>
</organism>
<keyword evidence="2 3" id="KW-0802">TPR repeat</keyword>
<dbReference type="InterPro" id="IPR019734">
    <property type="entry name" value="TPR_rpt"/>
</dbReference>